<keyword evidence="4" id="KW-1185">Reference proteome</keyword>
<evidence type="ECO:0000313" key="4">
    <source>
        <dbReference type="Proteomes" id="UP001597180"/>
    </source>
</evidence>
<feature type="chain" id="PRO_5046086852" description="Secreted protein" evidence="2">
    <location>
        <begin position="23"/>
        <end position="280"/>
    </location>
</feature>
<feature type="region of interest" description="Disordered" evidence="1">
    <location>
        <begin position="25"/>
        <end position="48"/>
    </location>
</feature>
<gene>
    <name evidence="3" type="ORF">ACFQ4B_09735</name>
</gene>
<feature type="signal peptide" evidence="2">
    <location>
        <begin position="1"/>
        <end position="22"/>
    </location>
</feature>
<dbReference type="RefSeq" id="WP_345587063.1">
    <property type="nucleotide sequence ID" value="NZ_BAABJG010000006.1"/>
</dbReference>
<organism evidence="3 4">
    <name type="scientific">Paenibacillus vulneris</name>
    <dbReference type="NCBI Taxonomy" id="1133364"/>
    <lineage>
        <taxon>Bacteria</taxon>
        <taxon>Bacillati</taxon>
        <taxon>Bacillota</taxon>
        <taxon>Bacilli</taxon>
        <taxon>Bacillales</taxon>
        <taxon>Paenibacillaceae</taxon>
        <taxon>Paenibacillus</taxon>
    </lineage>
</organism>
<sequence>MKKAAIAIIVTAALLSACGKNAPASSGHEGMNMGAAAPGGHAGHGAETAKTEDVRAAFLLTPDKPQSKQDAKVGIQITDNSDKAVESFEVSHEKKMHLIVVSKDLSYFNHIHPDYKSKGLFDITTQFPAGGQYKLFADFVPSGKSSTTKSQWITVQGDPAKPEPIQPDANMTKTVDGKEITLAYEPLKAGKEATLTFTIKDAATKKPITNLQQYLGAVGHVVILSDDAEQYLHVHPMEEKATGPDAKFMTTFPKSGVYKIWGQFQHEGKVVTVPFVVKVP</sequence>
<reference evidence="4" key="1">
    <citation type="journal article" date="2019" name="Int. J. Syst. Evol. Microbiol.">
        <title>The Global Catalogue of Microorganisms (GCM) 10K type strain sequencing project: providing services to taxonomists for standard genome sequencing and annotation.</title>
        <authorList>
            <consortium name="The Broad Institute Genomics Platform"/>
            <consortium name="The Broad Institute Genome Sequencing Center for Infectious Disease"/>
            <person name="Wu L."/>
            <person name="Ma J."/>
        </authorList>
    </citation>
    <scope>NUCLEOTIDE SEQUENCE [LARGE SCALE GENOMIC DNA]</scope>
    <source>
        <strain evidence="4">CCUG 53270</strain>
    </source>
</reference>
<proteinExistence type="predicted"/>
<name>A0ABW3UII7_9BACL</name>
<protein>
    <recommendedName>
        <fullName evidence="5">Secreted protein</fullName>
    </recommendedName>
</protein>
<evidence type="ECO:0000313" key="3">
    <source>
        <dbReference type="EMBL" id="MFD1220401.1"/>
    </source>
</evidence>
<evidence type="ECO:0000256" key="1">
    <source>
        <dbReference type="SAM" id="MobiDB-lite"/>
    </source>
</evidence>
<dbReference type="Proteomes" id="UP001597180">
    <property type="component" value="Unassembled WGS sequence"/>
</dbReference>
<evidence type="ECO:0008006" key="5">
    <source>
        <dbReference type="Google" id="ProtNLM"/>
    </source>
</evidence>
<keyword evidence="2" id="KW-0732">Signal</keyword>
<dbReference type="EMBL" id="JBHTLU010000013">
    <property type="protein sequence ID" value="MFD1220401.1"/>
    <property type="molecule type" value="Genomic_DNA"/>
</dbReference>
<evidence type="ECO:0000256" key="2">
    <source>
        <dbReference type="SAM" id="SignalP"/>
    </source>
</evidence>
<dbReference type="PROSITE" id="PS51257">
    <property type="entry name" value="PROKAR_LIPOPROTEIN"/>
    <property type="match status" value="1"/>
</dbReference>
<accession>A0ABW3UII7</accession>
<comment type="caution">
    <text evidence="3">The sequence shown here is derived from an EMBL/GenBank/DDBJ whole genome shotgun (WGS) entry which is preliminary data.</text>
</comment>